<keyword evidence="2" id="KW-1185">Reference proteome</keyword>
<comment type="caution">
    <text evidence="1">The sequence shown here is derived from an EMBL/GenBank/DDBJ whole genome shotgun (WGS) entry which is preliminary data.</text>
</comment>
<protein>
    <recommendedName>
        <fullName evidence="3">DUF3570 domain-containing protein</fullName>
    </recommendedName>
</protein>
<dbReference type="Proteomes" id="UP000219559">
    <property type="component" value="Unassembled WGS sequence"/>
</dbReference>
<organism evidence="1 2">
    <name type="scientific">Sediminicola luteus</name>
    <dbReference type="NCBI Taxonomy" id="319238"/>
    <lineage>
        <taxon>Bacteria</taxon>
        <taxon>Pseudomonadati</taxon>
        <taxon>Bacteroidota</taxon>
        <taxon>Flavobacteriia</taxon>
        <taxon>Flavobacteriales</taxon>
        <taxon>Flavobacteriaceae</taxon>
        <taxon>Sediminicola</taxon>
    </lineage>
</organism>
<evidence type="ECO:0000313" key="1">
    <source>
        <dbReference type="EMBL" id="PCE64334.1"/>
    </source>
</evidence>
<accession>A0A2A4G8N3</accession>
<gene>
    <name evidence="1" type="ORF">B7P33_08530</name>
</gene>
<dbReference type="Pfam" id="PF12094">
    <property type="entry name" value="DUF3570"/>
    <property type="match status" value="1"/>
</dbReference>
<dbReference type="EMBL" id="NBWU01000003">
    <property type="protein sequence ID" value="PCE64334.1"/>
    <property type="molecule type" value="Genomic_DNA"/>
</dbReference>
<dbReference type="OrthoDB" id="5450709at2"/>
<dbReference type="InterPro" id="IPR021953">
    <property type="entry name" value="DUF3570"/>
</dbReference>
<sequence>MEEKQEVAVGVIDKSVVWIFVCVVLLGSKSILAQDSLAYQKPVLDAAEVSLLFSYYDQDGTHAAVTGGAGTEELSDATATIVASIPVSVDGVLTVDAGISAYTSASSSNINPLDGDPNQPVSPWVASSGASRQDVLAYFNPSYTHSSADRNTILRAQASVSAEYDYFSFGFGFGATHWFNEKNTSLSADLQLYFDSWSPQYPIELRPGFFDDRIEGPGEYDPNFNPFTDENRNTYSFSLGLTQILGRRWNGALFLDVAFQQGLLSTPHQRVYFGDTPNYFIDEFQLADDVERLPDQRFKLPVGGRLNYFANDWLVFRSYYRFYWDDWGITAHTASLEIPLKLGNGFTVYPHYRYYTQSQADYFYPKEGALSSLDYYTSDYDLSDFDAHRYGFGLGYTDIFTKTRIFMFGFKNADFRLAKYDRSDGLDAYIASLALTFVAD</sequence>
<dbReference type="RefSeq" id="WP_097440457.1">
    <property type="nucleotide sequence ID" value="NZ_KZ300476.1"/>
</dbReference>
<dbReference type="AlphaFoldDB" id="A0A2A4G8N3"/>
<name>A0A2A4G8N3_9FLAO</name>
<evidence type="ECO:0000313" key="2">
    <source>
        <dbReference type="Proteomes" id="UP000219559"/>
    </source>
</evidence>
<evidence type="ECO:0008006" key="3">
    <source>
        <dbReference type="Google" id="ProtNLM"/>
    </source>
</evidence>
<proteinExistence type="predicted"/>
<reference evidence="1 2" key="1">
    <citation type="submission" date="2017-04" db="EMBL/GenBank/DDBJ databases">
        <title>A new member of the family Flavobacteriaceae isolated from ascidians.</title>
        <authorList>
            <person name="Chen L."/>
        </authorList>
    </citation>
    <scope>NUCLEOTIDE SEQUENCE [LARGE SCALE GENOMIC DNA]</scope>
    <source>
        <strain evidence="1 2">HQA918</strain>
    </source>
</reference>